<organism evidence="1">
    <name type="scientific">Clastoptera arizonana</name>
    <name type="common">Arizona spittle bug</name>
    <dbReference type="NCBI Taxonomy" id="38151"/>
    <lineage>
        <taxon>Eukaryota</taxon>
        <taxon>Metazoa</taxon>
        <taxon>Ecdysozoa</taxon>
        <taxon>Arthropoda</taxon>
        <taxon>Hexapoda</taxon>
        <taxon>Insecta</taxon>
        <taxon>Pterygota</taxon>
        <taxon>Neoptera</taxon>
        <taxon>Paraneoptera</taxon>
        <taxon>Hemiptera</taxon>
        <taxon>Auchenorrhyncha</taxon>
        <taxon>Cercopoidea</taxon>
        <taxon>Clastopteridae</taxon>
        <taxon>Clastoptera</taxon>
    </lineage>
</organism>
<evidence type="ECO:0000313" key="1">
    <source>
        <dbReference type="EMBL" id="JAS05759.1"/>
    </source>
</evidence>
<sequence length="128" mass="14581">MDTLRMQMEMLKSDVHGGSNYDSWIFKLNLALRTKGLFEYSNGTKLKPSGKDTLPTVADWMNKDLEAQAMIGLNVESQIARKISSCSSSRQMLQKLETLYGKKSHLSIEGLQRLFINYKYCNRPGVLK</sequence>
<reference evidence="1" key="1">
    <citation type="submission" date="2015-12" db="EMBL/GenBank/DDBJ databases">
        <title>De novo transcriptome assembly of four potential Pierce s Disease insect vectors from Arizona vineyards.</title>
        <authorList>
            <person name="Tassone E.E."/>
        </authorList>
    </citation>
    <scope>NUCLEOTIDE SEQUENCE</scope>
</reference>
<protein>
    <recommendedName>
        <fullName evidence="2">Retrotransposon Copia-like N-terminal domain-containing protein</fullName>
    </recommendedName>
</protein>
<accession>A0A1B6BXL9</accession>
<name>A0A1B6BXL9_9HEMI</name>
<gene>
    <name evidence="1" type="ORF">g.45597</name>
</gene>
<dbReference type="EMBL" id="GEDC01031539">
    <property type="protein sequence ID" value="JAS05759.1"/>
    <property type="molecule type" value="Transcribed_RNA"/>
</dbReference>
<evidence type="ECO:0008006" key="2">
    <source>
        <dbReference type="Google" id="ProtNLM"/>
    </source>
</evidence>
<dbReference type="Pfam" id="PF14223">
    <property type="entry name" value="Retrotran_gag_2"/>
    <property type="match status" value="1"/>
</dbReference>
<proteinExistence type="predicted"/>
<dbReference type="AlphaFoldDB" id="A0A1B6BXL9"/>